<evidence type="ECO:0000313" key="3">
    <source>
        <dbReference type="Proteomes" id="UP000436088"/>
    </source>
</evidence>
<sequence>MSLEREVTAWEKEEMEAREGKATAEKREREDGESGVKMTVESGEVGDWQLPDRPDGIEALCSDLGVDDTDVRILMLAWKLKAAKQGFFSKDECRTGMKALGFDSLKRHFLTGDQGTLLLVPVATVGKPSDYEGFYTYAFRYCLTEEKQKSLDIESICELLSCVLGAQFRPRSRVVTKYLVRDLTTILLGKCSSSWSNYGFDPLTYELYMEENGKAGFARNNGRQEHRCCSIPEVVIRSWPRFGDTLLYSHANAADIGQMREFFHELRTHLRVNIMSYDYSGYGASSGMGDLILYGQSVGSGPTLHLAARLPKLRGVVLHSAVLSSIQVLYPVKMTFWFDLFKNIDKIQLVTCPVLVIHGTDDETVDWSHRKRLWELSKEKYEPLWVKGGGHCNLESYPEYIQHLNNFITTMEINSARRSKQLNANPGITESKHKCLKFRKKLVALKKGCCIAHKNRSP</sequence>
<evidence type="ECO:0000313" key="2">
    <source>
        <dbReference type="EMBL" id="KAE8693620.1"/>
    </source>
</evidence>
<dbReference type="InterPro" id="IPR029058">
    <property type="entry name" value="AB_hydrolase_fold"/>
</dbReference>
<name>A0A6A2ZPG8_HIBSY</name>
<feature type="compositionally biased region" description="Basic and acidic residues" evidence="1">
    <location>
        <begin position="1"/>
        <end position="34"/>
    </location>
</feature>
<dbReference type="Gene3D" id="1.10.238.10">
    <property type="entry name" value="EF-hand"/>
    <property type="match status" value="1"/>
</dbReference>
<keyword evidence="3" id="KW-1185">Reference proteome</keyword>
<protein>
    <submittedName>
        <fullName evidence="2">Calcineurin-like metallo-phosphoesterase superfamily protein isoform 1</fullName>
    </submittedName>
</protein>
<feature type="region of interest" description="Disordered" evidence="1">
    <location>
        <begin position="1"/>
        <end position="40"/>
    </location>
</feature>
<reference evidence="2" key="1">
    <citation type="submission" date="2019-09" db="EMBL/GenBank/DDBJ databases">
        <title>Draft genome information of white flower Hibiscus syriacus.</title>
        <authorList>
            <person name="Kim Y.-M."/>
        </authorList>
    </citation>
    <scope>NUCLEOTIDE SEQUENCE [LARGE SCALE GENOMIC DNA]</scope>
    <source>
        <strain evidence="2">YM2019G1</strain>
    </source>
</reference>
<dbReference type="EMBL" id="VEPZ02001115">
    <property type="protein sequence ID" value="KAE8693620.1"/>
    <property type="molecule type" value="Genomic_DNA"/>
</dbReference>
<dbReference type="SUPFAM" id="SSF53474">
    <property type="entry name" value="alpha/beta-Hydrolases"/>
    <property type="match status" value="1"/>
</dbReference>
<evidence type="ECO:0000256" key="1">
    <source>
        <dbReference type="SAM" id="MobiDB-lite"/>
    </source>
</evidence>
<dbReference type="Proteomes" id="UP000436088">
    <property type="component" value="Unassembled WGS sequence"/>
</dbReference>
<proteinExistence type="predicted"/>
<organism evidence="2 3">
    <name type="scientific">Hibiscus syriacus</name>
    <name type="common">Rose of Sharon</name>
    <dbReference type="NCBI Taxonomy" id="106335"/>
    <lineage>
        <taxon>Eukaryota</taxon>
        <taxon>Viridiplantae</taxon>
        <taxon>Streptophyta</taxon>
        <taxon>Embryophyta</taxon>
        <taxon>Tracheophyta</taxon>
        <taxon>Spermatophyta</taxon>
        <taxon>Magnoliopsida</taxon>
        <taxon>eudicotyledons</taxon>
        <taxon>Gunneridae</taxon>
        <taxon>Pentapetalae</taxon>
        <taxon>rosids</taxon>
        <taxon>malvids</taxon>
        <taxon>Malvales</taxon>
        <taxon>Malvaceae</taxon>
        <taxon>Malvoideae</taxon>
        <taxon>Hibiscus</taxon>
    </lineage>
</organism>
<dbReference type="PANTHER" id="PTHR12277">
    <property type="entry name" value="ALPHA/BETA HYDROLASE DOMAIN-CONTAINING PROTEIN"/>
    <property type="match status" value="1"/>
</dbReference>
<comment type="caution">
    <text evidence="2">The sequence shown here is derived from an EMBL/GenBank/DDBJ whole genome shotgun (WGS) entry which is preliminary data.</text>
</comment>
<dbReference type="AlphaFoldDB" id="A0A6A2ZPG8"/>
<gene>
    <name evidence="2" type="ORF">F3Y22_tig00110796pilonHSYRG00016</name>
</gene>
<dbReference type="PANTHER" id="PTHR12277:SF167">
    <property type="entry name" value="ALPHA_BETA-HYDROLASES SUPERFAMILY PROTEIN"/>
    <property type="match status" value="1"/>
</dbReference>
<accession>A0A6A2ZPG8</accession>
<dbReference type="Gene3D" id="3.40.50.1820">
    <property type="entry name" value="alpha/beta hydrolase"/>
    <property type="match status" value="1"/>
</dbReference>